<dbReference type="SUPFAM" id="SSF48065">
    <property type="entry name" value="DBL homology domain (DH-domain)"/>
    <property type="match status" value="1"/>
</dbReference>
<dbReference type="AlphaFoldDB" id="A0AAN6I1J8"/>
<dbReference type="Proteomes" id="UP000738402">
    <property type="component" value="Unassembled WGS sequence"/>
</dbReference>
<comment type="caution">
    <text evidence="4">The sequence shown here is derived from an EMBL/GenBank/DDBJ whole genome shotgun (WGS) entry which is preliminary data.</text>
</comment>
<evidence type="ECO:0000313" key="7">
    <source>
        <dbReference type="Proteomes" id="UP000738402"/>
    </source>
</evidence>
<reference evidence="4 6" key="1">
    <citation type="journal article" date="2021" name="G3 (Bethesda)">
        <title>Genomic diversity, chromosomal rearrangements, and interspecies hybridization in the ogataea polymorpha species complex.</title>
        <authorList>
            <person name="Hanson S.J."/>
            <person name="Cinneide E.O."/>
            <person name="Salzberg L.I."/>
            <person name="Wolfe K.H."/>
            <person name="McGowan J."/>
            <person name="Fitzpatrick D.A."/>
            <person name="Matlin K."/>
        </authorList>
    </citation>
    <scope>NUCLEOTIDE SEQUENCE</scope>
    <source>
        <strain evidence="5">81-436-3</strain>
        <strain evidence="4">83-405-1</strain>
    </source>
</reference>
<keyword evidence="1" id="KW-0175">Coiled coil</keyword>
<dbReference type="InterPro" id="IPR000219">
    <property type="entry name" value="DH_dom"/>
</dbReference>
<dbReference type="PROSITE" id="PS50010">
    <property type="entry name" value="DH_2"/>
    <property type="match status" value="1"/>
</dbReference>
<evidence type="ECO:0000256" key="1">
    <source>
        <dbReference type="SAM" id="Coils"/>
    </source>
</evidence>
<organism evidence="4 7">
    <name type="scientific">Ogataea haglerorum</name>
    <dbReference type="NCBI Taxonomy" id="1937702"/>
    <lineage>
        <taxon>Eukaryota</taxon>
        <taxon>Fungi</taxon>
        <taxon>Dikarya</taxon>
        <taxon>Ascomycota</taxon>
        <taxon>Saccharomycotina</taxon>
        <taxon>Pichiomycetes</taxon>
        <taxon>Pichiales</taxon>
        <taxon>Pichiaceae</taxon>
        <taxon>Ogataea</taxon>
    </lineage>
</organism>
<name>A0AAN6I1J8_9ASCO</name>
<gene>
    <name evidence="4" type="ORF">KL933_001853</name>
    <name evidence="5" type="ORF">KL946_001033</name>
</gene>
<feature type="region of interest" description="Disordered" evidence="2">
    <location>
        <begin position="52"/>
        <end position="89"/>
    </location>
</feature>
<evidence type="ECO:0000313" key="4">
    <source>
        <dbReference type="EMBL" id="KAG7728620.1"/>
    </source>
</evidence>
<dbReference type="EMBL" id="JAHLUN010000002">
    <property type="protein sequence ID" value="KAG7768215.1"/>
    <property type="molecule type" value="Genomic_DNA"/>
</dbReference>
<dbReference type="Gene3D" id="1.20.900.10">
    <property type="entry name" value="Dbl homology (DH) domain"/>
    <property type="match status" value="1"/>
</dbReference>
<evidence type="ECO:0000313" key="6">
    <source>
        <dbReference type="Proteomes" id="UP000697297"/>
    </source>
</evidence>
<keyword evidence="6" id="KW-1185">Reference proteome</keyword>
<dbReference type="Proteomes" id="UP000697297">
    <property type="component" value="Unassembled WGS sequence"/>
</dbReference>
<evidence type="ECO:0000259" key="3">
    <source>
        <dbReference type="PROSITE" id="PS50010"/>
    </source>
</evidence>
<proteinExistence type="predicted"/>
<dbReference type="EMBL" id="JAHLUH010000004">
    <property type="protein sequence ID" value="KAG7728620.1"/>
    <property type="molecule type" value="Genomic_DNA"/>
</dbReference>
<sequence>MTVSFVSVLTSSSVYSDVENKENVEPKRSWSFINPYSQSLWFLSRGNQGEEIKDMQKRTEEPSRLRQKARDLQEVSIPSRDKSLPPMPPIPPKLLQDFPTPEMSEFSDTNSQLVTRTEQLYLQDLDLLNAVAASFAGYVNERGIPIKSTEIVVLFGNLSLMISLSELFLKNLASGNALVRTLNDYFARLSQVYPSFFALQGRRLEILDSVKKDPRFDDWFASLNGIKVEKLLKVPANRISELRDIITKLGLLEECPKLSRLVEIESGLPSPLTSPTLILSVPESWKQKHKQKWKEIAKEPFECQQLAYFQHEFRAIHKLFDTTVRSLDKCLKLQKLSIESKHNIALSFLRFSQDLPSSYNRKETQLTPRSLFFKENFISSSYQLYLEKLQNQNNSANQLMSRFEYELGPAVEEISTVLDVAEHKLSKIQRAFNKLDKDTKVDKLMKLHELNGFLKNAIGLITITYDEHVRSLLKIYQGRAETAKRIIEQFMEMRQQNKHVIVSCGDLPFNKSLAMTKVVRKLYN</sequence>
<dbReference type="GO" id="GO:0005085">
    <property type="term" value="F:guanyl-nucleotide exchange factor activity"/>
    <property type="evidence" value="ECO:0007669"/>
    <property type="project" value="InterPro"/>
</dbReference>
<evidence type="ECO:0000256" key="2">
    <source>
        <dbReference type="SAM" id="MobiDB-lite"/>
    </source>
</evidence>
<feature type="domain" description="DH" evidence="3">
    <location>
        <begin position="114"/>
        <end position="249"/>
    </location>
</feature>
<feature type="compositionally biased region" description="Basic and acidic residues" evidence="2">
    <location>
        <begin position="52"/>
        <end position="83"/>
    </location>
</feature>
<dbReference type="InterPro" id="IPR035899">
    <property type="entry name" value="DBL_dom_sf"/>
</dbReference>
<evidence type="ECO:0000313" key="5">
    <source>
        <dbReference type="EMBL" id="KAG7768215.1"/>
    </source>
</evidence>
<protein>
    <recommendedName>
        <fullName evidence="3">DH domain-containing protein</fullName>
    </recommendedName>
</protein>
<accession>A0AAN6I1J8</accession>
<feature type="coiled-coil region" evidence="1">
    <location>
        <begin position="386"/>
        <end position="438"/>
    </location>
</feature>